<organism evidence="2 3">
    <name type="scientific">Blastococcus brunescens</name>
    <dbReference type="NCBI Taxonomy" id="1564165"/>
    <lineage>
        <taxon>Bacteria</taxon>
        <taxon>Bacillati</taxon>
        <taxon>Actinomycetota</taxon>
        <taxon>Actinomycetes</taxon>
        <taxon>Geodermatophilales</taxon>
        <taxon>Geodermatophilaceae</taxon>
        <taxon>Blastococcus</taxon>
    </lineage>
</organism>
<gene>
    <name evidence="2" type="ORF">U6N30_07980</name>
</gene>
<dbReference type="Proteomes" id="UP001324287">
    <property type="component" value="Chromosome"/>
</dbReference>
<keyword evidence="3" id="KW-1185">Reference proteome</keyword>
<proteinExistence type="predicted"/>
<name>A0ABZ1B956_9ACTN</name>
<reference evidence="2 3" key="1">
    <citation type="submission" date="2023-12" db="EMBL/GenBank/DDBJ databases">
        <title>Blastococcus brunescens sp. nov., an actonobacterium isolated from sandstone collected in sahara desert.</title>
        <authorList>
            <person name="Gtari M."/>
            <person name="Ghodhbane F."/>
        </authorList>
    </citation>
    <scope>NUCLEOTIDE SEQUENCE [LARGE SCALE GENOMIC DNA]</scope>
    <source>
        <strain evidence="2 3">BMG 8361</strain>
    </source>
</reference>
<sequence>MLAEQRGCEDVGQLPDRQPRGRELVHLRVGVAAEHGGADGADGPRPQ</sequence>
<protein>
    <submittedName>
        <fullName evidence="2">Uncharacterized protein</fullName>
    </submittedName>
</protein>
<feature type="region of interest" description="Disordered" evidence="1">
    <location>
        <begin position="1"/>
        <end position="22"/>
    </location>
</feature>
<dbReference type="RefSeq" id="WP_324278664.1">
    <property type="nucleotide sequence ID" value="NZ_CP141261.1"/>
</dbReference>
<accession>A0ABZ1B956</accession>
<evidence type="ECO:0000313" key="3">
    <source>
        <dbReference type="Proteomes" id="UP001324287"/>
    </source>
</evidence>
<dbReference type="EMBL" id="CP141261">
    <property type="protein sequence ID" value="WRL67357.1"/>
    <property type="molecule type" value="Genomic_DNA"/>
</dbReference>
<evidence type="ECO:0000256" key="1">
    <source>
        <dbReference type="SAM" id="MobiDB-lite"/>
    </source>
</evidence>
<evidence type="ECO:0000313" key="2">
    <source>
        <dbReference type="EMBL" id="WRL67357.1"/>
    </source>
</evidence>